<organism evidence="6 7">
    <name type="scientific">Caldimonas caldifontis</name>
    <dbReference type="NCBI Taxonomy" id="1452508"/>
    <lineage>
        <taxon>Bacteria</taxon>
        <taxon>Pseudomonadati</taxon>
        <taxon>Pseudomonadota</taxon>
        <taxon>Betaproteobacteria</taxon>
        <taxon>Burkholderiales</taxon>
        <taxon>Sphaerotilaceae</taxon>
        <taxon>Caldimonas</taxon>
    </lineage>
</organism>
<dbReference type="GO" id="GO:0005886">
    <property type="term" value="C:plasma membrane"/>
    <property type="evidence" value="ECO:0007669"/>
    <property type="project" value="TreeGrafter"/>
</dbReference>
<evidence type="ECO:0000256" key="2">
    <source>
        <dbReference type="ARBA" id="ARBA00022989"/>
    </source>
</evidence>
<dbReference type="PROSITE" id="PS50850">
    <property type="entry name" value="MFS"/>
    <property type="match status" value="1"/>
</dbReference>
<gene>
    <name evidence="6" type="ORF">C1704_08555</name>
</gene>
<feature type="transmembrane region" description="Helical" evidence="4">
    <location>
        <begin position="12"/>
        <end position="32"/>
    </location>
</feature>
<feature type="transmembrane region" description="Helical" evidence="4">
    <location>
        <begin position="137"/>
        <end position="158"/>
    </location>
</feature>
<comment type="caution">
    <text evidence="6">The sequence shown here is derived from an EMBL/GenBank/DDBJ whole genome shotgun (WGS) entry which is preliminary data.</text>
</comment>
<feature type="transmembrane region" description="Helical" evidence="4">
    <location>
        <begin position="107"/>
        <end position="125"/>
    </location>
</feature>
<feature type="transmembrane region" description="Helical" evidence="4">
    <location>
        <begin position="370"/>
        <end position="389"/>
    </location>
</feature>
<feature type="domain" description="Major facilitator superfamily (MFS) profile" evidence="5">
    <location>
        <begin position="14"/>
        <end position="392"/>
    </location>
</feature>
<feature type="transmembrane region" description="Helical" evidence="4">
    <location>
        <begin position="278"/>
        <end position="298"/>
    </location>
</feature>
<dbReference type="PANTHER" id="PTHR23521">
    <property type="entry name" value="TRANSPORTER MFS SUPERFAMILY"/>
    <property type="match status" value="1"/>
</dbReference>
<evidence type="ECO:0000256" key="3">
    <source>
        <dbReference type="ARBA" id="ARBA00023136"/>
    </source>
</evidence>
<dbReference type="GO" id="GO:0022857">
    <property type="term" value="F:transmembrane transporter activity"/>
    <property type="evidence" value="ECO:0007669"/>
    <property type="project" value="InterPro"/>
</dbReference>
<feature type="transmembrane region" description="Helical" evidence="4">
    <location>
        <begin position="335"/>
        <end position="358"/>
    </location>
</feature>
<dbReference type="PANTHER" id="PTHR23521:SF3">
    <property type="entry name" value="MFS TRANSPORTER"/>
    <property type="match status" value="1"/>
</dbReference>
<feature type="transmembrane region" description="Helical" evidence="4">
    <location>
        <begin position="52"/>
        <end position="74"/>
    </location>
</feature>
<sequence length="392" mass="40708">MSASSLPAAAPAHVLPVIVLAQFAGTSLWFAVNAVMPDLQGAWGLGPAAVGTLTSAVQLGFIAGTLVFAVLSVADRFSPRWVFLACAVAGAACNALGAHAAGSLDALLVRRFATGFFLAGIYPVGMKIAASWYPQGLGAALGWLVGALVLGTASPHLLRAVGTHWPWQQVMDAVSLLALAGGLLLAATVPDGPHLPRAARLQWRALGALWTHRPVRASAFGYFGHMWELYTFWVLVPAIVGTRLAGASASAAAFAVIALGTLGCVVGGLLVRRFGSVRVANVQLAASGLCCLLAPWMLHAPDLAFALWLAVWGTTVVGDSPQFSTLTAQNAPREAVGSLLTLVNSIGFAVSIVSIQLFAMLAARFDLAPLLPWLAVGPVLGLWMMRGLGRVR</sequence>
<feature type="transmembrane region" description="Helical" evidence="4">
    <location>
        <begin position="219"/>
        <end position="240"/>
    </location>
</feature>
<dbReference type="Pfam" id="PF07690">
    <property type="entry name" value="MFS_1"/>
    <property type="match status" value="1"/>
</dbReference>
<dbReference type="InterPro" id="IPR020846">
    <property type="entry name" value="MFS_dom"/>
</dbReference>
<dbReference type="InterPro" id="IPR036259">
    <property type="entry name" value="MFS_trans_sf"/>
</dbReference>
<evidence type="ECO:0000313" key="7">
    <source>
        <dbReference type="Proteomes" id="UP000238605"/>
    </source>
</evidence>
<dbReference type="AlphaFoldDB" id="A0A2S5SVF9"/>
<evidence type="ECO:0000256" key="4">
    <source>
        <dbReference type="SAM" id="Phobius"/>
    </source>
</evidence>
<feature type="transmembrane region" description="Helical" evidence="4">
    <location>
        <begin position="304"/>
        <end position="323"/>
    </location>
</feature>
<feature type="transmembrane region" description="Helical" evidence="4">
    <location>
        <begin position="252"/>
        <end position="271"/>
    </location>
</feature>
<evidence type="ECO:0000256" key="1">
    <source>
        <dbReference type="ARBA" id="ARBA00022692"/>
    </source>
</evidence>
<keyword evidence="1 4" id="KW-0812">Transmembrane</keyword>
<dbReference type="OrthoDB" id="9781976at2"/>
<evidence type="ECO:0000313" key="6">
    <source>
        <dbReference type="EMBL" id="PPE66699.1"/>
    </source>
</evidence>
<dbReference type="InterPro" id="IPR011701">
    <property type="entry name" value="MFS"/>
</dbReference>
<dbReference type="Gene3D" id="1.20.1250.20">
    <property type="entry name" value="MFS general substrate transporter like domains"/>
    <property type="match status" value="1"/>
</dbReference>
<evidence type="ECO:0000259" key="5">
    <source>
        <dbReference type="PROSITE" id="PS50850"/>
    </source>
</evidence>
<dbReference type="EMBL" id="PSNX01000006">
    <property type="protein sequence ID" value="PPE66699.1"/>
    <property type="molecule type" value="Genomic_DNA"/>
</dbReference>
<keyword evidence="2 4" id="KW-1133">Transmembrane helix</keyword>
<accession>A0A2S5SVF9</accession>
<feature type="transmembrane region" description="Helical" evidence="4">
    <location>
        <begin position="81"/>
        <end position="101"/>
    </location>
</feature>
<keyword evidence="3 4" id="KW-0472">Membrane</keyword>
<name>A0A2S5SVF9_9BURK</name>
<dbReference type="SUPFAM" id="SSF103473">
    <property type="entry name" value="MFS general substrate transporter"/>
    <property type="match status" value="1"/>
</dbReference>
<dbReference type="Proteomes" id="UP000238605">
    <property type="component" value="Unassembled WGS sequence"/>
</dbReference>
<feature type="transmembrane region" description="Helical" evidence="4">
    <location>
        <begin position="170"/>
        <end position="190"/>
    </location>
</feature>
<reference evidence="6 7" key="1">
    <citation type="submission" date="2018-02" db="EMBL/GenBank/DDBJ databases">
        <title>Reclassifiation of [Polyangium] brachysporum DSM 7029 as Guopingzhaonella breviflexa gen. nov., sp. nov., a member of the family Comamonadaceae.</title>
        <authorList>
            <person name="Tang B."/>
        </authorList>
    </citation>
    <scope>NUCLEOTIDE SEQUENCE [LARGE SCALE GENOMIC DNA]</scope>
    <source>
        <strain evidence="6 7">BCRC 80649</strain>
    </source>
</reference>
<dbReference type="RefSeq" id="WP_104302298.1">
    <property type="nucleotide sequence ID" value="NZ_PSNX01000006.1"/>
</dbReference>
<keyword evidence="7" id="KW-1185">Reference proteome</keyword>
<proteinExistence type="predicted"/>
<protein>
    <submittedName>
        <fullName evidence="6">MFS transporter</fullName>
    </submittedName>
</protein>